<keyword evidence="4" id="KW-0479">Metal-binding</keyword>
<evidence type="ECO:0000256" key="5">
    <source>
        <dbReference type="ARBA" id="ARBA00022771"/>
    </source>
</evidence>
<evidence type="ECO:0000256" key="3">
    <source>
        <dbReference type="ARBA" id="ARBA00022679"/>
    </source>
</evidence>
<dbReference type="GO" id="GO:0061630">
    <property type="term" value="F:ubiquitin protein ligase activity"/>
    <property type="evidence" value="ECO:0007669"/>
    <property type="project" value="UniProtKB-EC"/>
</dbReference>
<name>A0A7J7M4K8_9MAGN</name>
<evidence type="ECO:0000256" key="4">
    <source>
        <dbReference type="ARBA" id="ARBA00022723"/>
    </source>
</evidence>
<dbReference type="PANTHER" id="PTHR46463:SF89">
    <property type="entry name" value="E3 UBIQUITIN-PROTEIN LIGASE RHB1A-RELATED"/>
    <property type="match status" value="1"/>
</dbReference>
<evidence type="ECO:0000256" key="2">
    <source>
        <dbReference type="ARBA" id="ARBA00012483"/>
    </source>
</evidence>
<organism evidence="9 10">
    <name type="scientific">Kingdonia uniflora</name>
    <dbReference type="NCBI Taxonomy" id="39325"/>
    <lineage>
        <taxon>Eukaryota</taxon>
        <taxon>Viridiplantae</taxon>
        <taxon>Streptophyta</taxon>
        <taxon>Embryophyta</taxon>
        <taxon>Tracheophyta</taxon>
        <taxon>Spermatophyta</taxon>
        <taxon>Magnoliopsida</taxon>
        <taxon>Ranunculales</taxon>
        <taxon>Circaeasteraceae</taxon>
        <taxon>Kingdonia</taxon>
    </lineage>
</organism>
<keyword evidence="7" id="KW-0862">Zinc</keyword>
<evidence type="ECO:0000256" key="7">
    <source>
        <dbReference type="ARBA" id="ARBA00022833"/>
    </source>
</evidence>
<dbReference type="GO" id="GO:0008270">
    <property type="term" value="F:zinc ion binding"/>
    <property type="evidence" value="ECO:0007669"/>
    <property type="project" value="UniProtKB-KW"/>
</dbReference>
<dbReference type="EMBL" id="JACGCM010001781">
    <property type="protein sequence ID" value="KAF6149819.1"/>
    <property type="molecule type" value="Genomic_DNA"/>
</dbReference>
<feature type="region of interest" description="Disordered" evidence="8">
    <location>
        <begin position="57"/>
        <end position="89"/>
    </location>
</feature>
<proteinExistence type="predicted"/>
<gene>
    <name evidence="9" type="ORF">GIB67_010893</name>
</gene>
<sequence>MSLVRLAEISRKMRPPDVAHNGSFCPAASLKYGNSLQESGVNSAGLLVDTNLDTSIPDTYRAPSTPIPYDTDLGRPQTPPNQESCGNKVDDTITKSIESTQANMLSKYVDFSIEEEDCPICLEEYDEENPIIISSSCTFLNGWKEVTLARMRLGNNFPA</sequence>
<dbReference type="OrthoDB" id="8062037at2759"/>
<keyword evidence="10" id="KW-1185">Reference proteome</keyword>
<comment type="caution">
    <text evidence="9">The sequence shown here is derived from an EMBL/GenBank/DDBJ whole genome shotgun (WGS) entry which is preliminary data.</text>
</comment>
<dbReference type="EC" id="2.3.2.27" evidence="2"/>
<dbReference type="AlphaFoldDB" id="A0A7J7M4K8"/>
<evidence type="ECO:0000256" key="6">
    <source>
        <dbReference type="ARBA" id="ARBA00022786"/>
    </source>
</evidence>
<dbReference type="PANTHER" id="PTHR46463">
    <property type="entry name" value="ZINC FINGER, RING/FYVE/PHD-TYPE"/>
    <property type="match status" value="1"/>
</dbReference>
<protein>
    <recommendedName>
        <fullName evidence="2">RING-type E3 ubiquitin transferase</fullName>
        <ecNumber evidence="2">2.3.2.27</ecNumber>
    </recommendedName>
</protein>
<evidence type="ECO:0000256" key="1">
    <source>
        <dbReference type="ARBA" id="ARBA00000900"/>
    </source>
</evidence>
<keyword evidence="3" id="KW-0808">Transferase</keyword>
<evidence type="ECO:0000256" key="8">
    <source>
        <dbReference type="SAM" id="MobiDB-lite"/>
    </source>
</evidence>
<reference evidence="9 10" key="1">
    <citation type="journal article" date="2020" name="IScience">
        <title>Genome Sequencing of the Endangered Kingdonia uniflora (Circaeasteraceae, Ranunculales) Reveals Potential Mechanisms of Evolutionary Specialization.</title>
        <authorList>
            <person name="Sun Y."/>
            <person name="Deng T."/>
            <person name="Zhang A."/>
            <person name="Moore M.J."/>
            <person name="Landis J.B."/>
            <person name="Lin N."/>
            <person name="Zhang H."/>
            <person name="Zhang X."/>
            <person name="Huang J."/>
            <person name="Zhang X."/>
            <person name="Sun H."/>
            <person name="Wang H."/>
        </authorList>
    </citation>
    <scope>NUCLEOTIDE SEQUENCE [LARGE SCALE GENOMIC DNA]</scope>
    <source>
        <strain evidence="9">TB1705</strain>
        <tissue evidence="9">Leaf</tissue>
    </source>
</reference>
<comment type="catalytic activity">
    <reaction evidence="1">
        <text>S-ubiquitinyl-[E2 ubiquitin-conjugating enzyme]-L-cysteine + [acceptor protein]-L-lysine = [E2 ubiquitin-conjugating enzyme]-L-cysteine + N(6)-ubiquitinyl-[acceptor protein]-L-lysine.</text>
        <dbReference type="EC" id="2.3.2.27"/>
    </reaction>
</comment>
<evidence type="ECO:0000313" key="10">
    <source>
        <dbReference type="Proteomes" id="UP000541444"/>
    </source>
</evidence>
<keyword evidence="5" id="KW-0863">Zinc-finger</keyword>
<keyword evidence="6" id="KW-0833">Ubl conjugation pathway</keyword>
<evidence type="ECO:0000313" key="9">
    <source>
        <dbReference type="EMBL" id="KAF6149819.1"/>
    </source>
</evidence>
<dbReference type="Proteomes" id="UP000541444">
    <property type="component" value="Unassembled WGS sequence"/>
</dbReference>
<accession>A0A7J7M4K8</accession>